<evidence type="ECO:0000313" key="2">
    <source>
        <dbReference type="EMBL" id="WZN59043.1"/>
    </source>
</evidence>
<accession>A0AAX4NYZ5</accession>
<dbReference type="Pfam" id="PF06314">
    <property type="entry name" value="ADC"/>
    <property type="match status" value="1"/>
</dbReference>
<feature type="region of interest" description="Disordered" evidence="1">
    <location>
        <begin position="237"/>
        <end position="268"/>
    </location>
</feature>
<evidence type="ECO:0000313" key="3">
    <source>
        <dbReference type="Proteomes" id="UP001472866"/>
    </source>
</evidence>
<dbReference type="GO" id="GO:0016829">
    <property type="term" value="F:lyase activity"/>
    <property type="evidence" value="ECO:0007669"/>
    <property type="project" value="InterPro"/>
</dbReference>
<dbReference type="Gene3D" id="2.40.400.10">
    <property type="entry name" value="Acetoacetate decarboxylase-like"/>
    <property type="match status" value="1"/>
</dbReference>
<sequence length="268" mass="28833">MADRRAGRGRARDVGPEGWSFRGSAHYQFHLVRSSVARQFVPPDLPLVELAGYTLGGFYYANYADSPAGRMDELVVLSGLVWNAPTSCAWASHVFVDRRSAVSHGRRVFGLPSRLSTIRQRRAVQGGGEVVAVESGGGPIVELRRKARPSALKGPKISFQLPSFSGRTKHKPDLLKYDLDLSATIQPCTGYEVSLPASRGSSKAGSALAAQVGSILSGKMLASLSFKNMSMHVKRPEVFAKNEKKGSAPIGVPKRRRAGSAKISSVQT</sequence>
<proteinExistence type="predicted"/>
<dbReference type="PANTHER" id="PTHR35467">
    <property type="match status" value="1"/>
</dbReference>
<dbReference type="PANTHER" id="PTHR35467:SF2">
    <property type="entry name" value="PROTEIN NEOXANTHIN-DEFICIENT 1"/>
    <property type="match status" value="1"/>
</dbReference>
<dbReference type="EMBL" id="CP151501">
    <property type="protein sequence ID" value="WZN59043.1"/>
    <property type="molecule type" value="Genomic_DNA"/>
</dbReference>
<feature type="compositionally biased region" description="Basic and acidic residues" evidence="1">
    <location>
        <begin position="237"/>
        <end position="246"/>
    </location>
</feature>
<organism evidence="2 3">
    <name type="scientific">Chloropicon roscoffensis</name>
    <dbReference type="NCBI Taxonomy" id="1461544"/>
    <lineage>
        <taxon>Eukaryota</taxon>
        <taxon>Viridiplantae</taxon>
        <taxon>Chlorophyta</taxon>
        <taxon>Chloropicophyceae</taxon>
        <taxon>Chloropicales</taxon>
        <taxon>Chloropicaceae</taxon>
        <taxon>Chloropicon</taxon>
    </lineage>
</organism>
<dbReference type="SUPFAM" id="SSF160104">
    <property type="entry name" value="Acetoacetate decarboxylase-like"/>
    <property type="match status" value="1"/>
</dbReference>
<dbReference type="Proteomes" id="UP001472866">
    <property type="component" value="Chromosome 01"/>
</dbReference>
<dbReference type="AlphaFoldDB" id="A0AAX4NYZ5"/>
<evidence type="ECO:0000256" key="1">
    <source>
        <dbReference type="SAM" id="MobiDB-lite"/>
    </source>
</evidence>
<reference evidence="2 3" key="1">
    <citation type="submission" date="2024-03" db="EMBL/GenBank/DDBJ databases">
        <title>Complete genome sequence of the green alga Chloropicon roscoffensis RCC1871.</title>
        <authorList>
            <person name="Lemieux C."/>
            <person name="Pombert J.-F."/>
            <person name="Otis C."/>
            <person name="Turmel M."/>
        </authorList>
    </citation>
    <scope>NUCLEOTIDE SEQUENCE [LARGE SCALE GENOMIC DNA]</scope>
    <source>
        <strain evidence="2 3">RCC1871</strain>
    </source>
</reference>
<dbReference type="InterPro" id="IPR010451">
    <property type="entry name" value="Acetoacetate_decarboxylase"/>
</dbReference>
<dbReference type="InterPro" id="IPR023375">
    <property type="entry name" value="ADC_dom_sf"/>
</dbReference>
<protein>
    <submittedName>
        <fullName evidence="2">Protein NEOXANTHIN-DEFICIENT</fullName>
    </submittedName>
</protein>
<dbReference type="InterPro" id="IPR039343">
    <property type="entry name" value="NDX1-like"/>
</dbReference>
<keyword evidence="3" id="KW-1185">Reference proteome</keyword>
<name>A0AAX4NYZ5_9CHLO</name>
<gene>
    <name evidence="2" type="ORF">HKI87_01g05680</name>
</gene>